<evidence type="ECO:0000256" key="4">
    <source>
        <dbReference type="ARBA" id="ARBA00022898"/>
    </source>
</evidence>
<evidence type="ECO:0000313" key="8">
    <source>
        <dbReference type="EMBL" id="QBE97015.1"/>
    </source>
</evidence>
<dbReference type="EC" id="2.8.1.7" evidence="3"/>
<organism evidence="8 9">
    <name type="scientific">Blautia producta</name>
    <dbReference type="NCBI Taxonomy" id="33035"/>
    <lineage>
        <taxon>Bacteria</taxon>
        <taxon>Bacillati</taxon>
        <taxon>Bacillota</taxon>
        <taxon>Clostridia</taxon>
        <taxon>Lachnospirales</taxon>
        <taxon>Lachnospiraceae</taxon>
        <taxon>Blautia</taxon>
    </lineage>
</organism>
<comment type="cofactor">
    <cofactor evidence="1 6">
        <name>pyridoxal 5'-phosphate</name>
        <dbReference type="ChEBI" id="CHEBI:597326"/>
    </cofactor>
</comment>
<dbReference type="PROSITE" id="PS00595">
    <property type="entry name" value="AA_TRANSFER_CLASS_5"/>
    <property type="match status" value="1"/>
</dbReference>
<keyword evidence="4" id="KW-0663">Pyridoxal phosphate</keyword>
<sequence length="382" mass="41468">MSVMIYLDNAATTLKKPECVRKAVYEAMGTLGNYGRGGHGITLETSRKIYEAREVIADFFGLGDPSGVVFTCNATEALNTVIRGLFKPGEHVVTTALEHNSVLRPLYEMEKAGVLLTILPADENGNISYDEMEKAIGDKTRAVICTHASNVTGNLLDIRRIGEICRRKGILFVLDASQTAGSVPIRMEECGIDVLCFTGHKGLMGPQGTGGICVGEEVEIRPLKTGGSGIHSFEREHPAIMPGRLEAGTLNGHGIVGLCSAVQYVKEIGVENIGAHERKLARAFYEAVREIPGIKVYGDFTCRERAAIVTINMGDYDSAQVSDELSCTYEIYARSGAHCAPLMHEALGTREQGAVRFSFSWFNTMEEAEQTAKALRELAAED</sequence>
<dbReference type="SUPFAM" id="SSF53383">
    <property type="entry name" value="PLP-dependent transferases"/>
    <property type="match status" value="1"/>
</dbReference>
<dbReference type="PANTHER" id="PTHR43586:SF4">
    <property type="entry name" value="ISOPENICILLIN N EPIMERASE"/>
    <property type="match status" value="1"/>
</dbReference>
<evidence type="ECO:0000256" key="6">
    <source>
        <dbReference type="RuleBase" id="RU004504"/>
    </source>
</evidence>
<gene>
    <name evidence="8" type="primary">csd_2</name>
    <name evidence="8" type="ORF">PMF13cell1_02564</name>
</gene>
<dbReference type="Gene3D" id="3.40.640.10">
    <property type="entry name" value="Type I PLP-dependent aspartate aminotransferase-like (Major domain)"/>
    <property type="match status" value="1"/>
</dbReference>
<dbReference type="KEGG" id="bpro:PMF13cell1_02564"/>
<dbReference type="PANTHER" id="PTHR43586">
    <property type="entry name" value="CYSTEINE DESULFURASE"/>
    <property type="match status" value="1"/>
</dbReference>
<dbReference type="NCBIfam" id="TIGR01977">
    <property type="entry name" value="am_tr_V_EF2568"/>
    <property type="match status" value="1"/>
</dbReference>
<dbReference type="PIRSF" id="PIRSF005572">
    <property type="entry name" value="NifS"/>
    <property type="match status" value="1"/>
</dbReference>
<comment type="similarity">
    <text evidence="2">Belongs to the class-V pyridoxal-phosphate-dependent aminotransferase family. Csd subfamily.</text>
</comment>
<evidence type="ECO:0000256" key="3">
    <source>
        <dbReference type="ARBA" id="ARBA00012239"/>
    </source>
</evidence>
<name>A0A4P6LZ12_9FIRM</name>
<evidence type="ECO:0000256" key="5">
    <source>
        <dbReference type="ARBA" id="ARBA00050776"/>
    </source>
</evidence>
<dbReference type="InterPro" id="IPR015422">
    <property type="entry name" value="PyrdxlP-dep_Trfase_small"/>
</dbReference>
<reference evidence="8 9" key="1">
    <citation type="submission" date="2019-01" db="EMBL/GenBank/DDBJ databases">
        <title>PMF-metabolizing Aryl O-demethylase.</title>
        <authorList>
            <person name="Kim M."/>
        </authorList>
    </citation>
    <scope>NUCLEOTIDE SEQUENCE [LARGE SCALE GENOMIC DNA]</scope>
    <source>
        <strain evidence="8 9">PMF1</strain>
    </source>
</reference>
<dbReference type="InterPro" id="IPR010969">
    <property type="entry name" value="Cys_dSase-rel_unknwn_funct"/>
</dbReference>
<dbReference type="GO" id="GO:0031071">
    <property type="term" value="F:cysteine desulfurase activity"/>
    <property type="evidence" value="ECO:0007669"/>
    <property type="project" value="UniProtKB-EC"/>
</dbReference>
<evidence type="ECO:0000259" key="7">
    <source>
        <dbReference type="Pfam" id="PF00266"/>
    </source>
</evidence>
<dbReference type="InterPro" id="IPR015421">
    <property type="entry name" value="PyrdxlP-dep_Trfase_major"/>
</dbReference>
<dbReference type="InterPro" id="IPR015424">
    <property type="entry name" value="PyrdxlP-dep_Trfase"/>
</dbReference>
<dbReference type="EMBL" id="CP035945">
    <property type="protein sequence ID" value="QBE97015.1"/>
    <property type="molecule type" value="Genomic_DNA"/>
</dbReference>
<accession>A0A4P6LZ12</accession>
<proteinExistence type="inferred from homology"/>
<dbReference type="InterPro" id="IPR016454">
    <property type="entry name" value="Cysteine_dSase"/>
</dbReference>
<keyword evidence="8" id="KW-0808">Transferase</keyword>
<dbReference type="Gene3D" id="3.90.1150.10">
    <property type="entry name" value="Aspartate Aminotransferase, domain 1"/>
    <property type="match status" value="1"/>
</dbReference>
<protein>
    <recommendedName>
        <fullName evidence="3">cysteine desulfurase</fullName>
        <ecNumber evidence="3">2.8.1.7</ecNumber>
    </recommendedName>
</protein>
<dbReference type="InterPro" id="IPR020578">
    <property type="entry name" value="Aminotrans_V_PyrdxlP_BS"/>
</dbReference>
<feature type="domain" description="Aminotransferase class V" evidence="7">
    <location>
        <begin position="5"/>
        <end position="369"/>
    </location>
</feature>
<dbReference type="Proteomes" id="UP000289794">
    <property type="component" value="Chromosome"/>
</dbReference>
<dbReference type="InterPro" id="IPR000192">
    <property type="entry name" value="Aminotrans_V_dom"/>
</dbReference>
<dbReference type="AlphaFoldDB" id="A0A4P6LZ12"/>
<evidence type="ECO:0000256" key="2">
    <source>
        <dbReference type="ARBA" id="ARBA00010447"/>
    </source>
</evidence>
<dbReference type="Pfam" id="PF00266">
    <property type="entry name" value="Aminotran_5"/>
    <property type="match status" value="1"/>
</dbReference>
<evidence type="ECO:0000313" key="9">
    <source>
        <dbReference type="Proteomes" id="UP000289794"/>
    </source>
</evidence>
<evidence type="ECO:0000256" key="1">
    <source>
        <dbReference type="ARBA" id="ARBA00001933"/>
    </source>
</evidence>
<comment type="catalytic activity">
    <reaction evidence="5">
        <text>(sulfur carrier)-H + L-cysteine = (sulfur carrier)-SH + L-alanine</text>
        <dbReference type="Rhea" id="RHEA:43892"/>
        <dbReference type="Rhea" id="RHEA-COMP:14737"/>
        <dbReference type="Rhea" id="RHEA-COMP:14739"/>
        <dbReference type="ChEBI" id="CHEBI:29917"/>
        <dbReference type="ChEBI" id="CHEBI:35235"/>
        <dbReference type="ChEBI" id="CHEBI:57972"/>
        <dbReference type="ChEBI" id="CHEBI:64428"/>
        <dbReference type="EC" id="2.8.1.7"/>
    </reaction>
</comment>